<sequence length="90" mass="9694">MMKSGMMLAGVLLVLAGCASDNYVWRKEGASESRVDADRAACQQASNMSRGSFEASNRGQVGPGVDAAMRRSDQSMTCMRNRGYELVPGR</sequence>
<feature type="compositionally biased region" description="Polar residues" evidence="1">
    <location>
        <begin position="47"/>
        <end position="59"/>
    </location>
</feature>
<accession>A0A7Y9IUI5</accession>
<evidence type="ECO:0000256" key="2">
    <source>
        <dbReference type="SAM" id="SignalP"/>
    </source>
</evidence>
<dbReference type="EMBL" id="JACBYR010000001">
    <property type="protein sequence ID" value="NYE83321.1"/>
    <property type="molecule type" value="Genomic_DNA"/>
</dbReference>
<comment type="caution">
    <text evidence="3">The sequence shown here is derived from an EMBL/GenBank/DDBJ whole genome shotgun (WGS) entry which is preliminary data.</text>
</comment>
<dbReference type="AlphaFoldDB" id="A0A7Y9IUI5"/>
<dbReference type="PROSITE" id="PS51257">
    <property type="entry name" value="PROKAR_LIPOPROTEIN"/>
    <property type="match status" value="1"/>
</dbReference>
<name>A0A7Y9IUI5_9BURK</name>
<organism evidence="3 4">
    <name type="scientific">Pigmentiphaga litoralis</name>
    <dbReference type="NCBI Taxonomy" id="516702"/>
    <lineage>
        <taxon>Bacteria</taxon>
        <taxon>Pseudomonadati</taxon>
        <taxon>Pseudomonadota</taxon>
        <taxon>Betaproteobacteria</taxon>
        <taxon>Burkholderiales</taxon>
        <taxon>Alcaligenaceae</taxon>
        <taxon>Pigmentiphaga</taxon>
    </lineage>
</organism>
<gene>
    <name evidence="3" type="ORF">FHW18_002592</name>
</gene>
<feature type="region of interest" description="Disordered" evidence="1">
    <location>
        <begin position="47"/>
        <end position="72"/>
    </location>
</feature>
<evidence type="ECO:0000256" key="1">
    <source>
        <dbReference type="SAM" id="MobiDB-lite"/>
    </source>
</evidence>
<reference evidence="3 4" key="1">
    <citation type="submission" date="2020-07" db="EMBL/GenBank/DDBJ databases">
        <title>Genomic Encyclopedia of Type Strains, Phase IV (KMG-V): Genome sequencing to study the core and pangenomes of soil and plant-associated prokaryotes.</title>
        <authorList>
            <person name="Whitman W."/>
        </authorList>
    </citation>
    <scope>NUCLEOTIDE SEQUENCE [LARGE SCALE GENOMIC DNA]</scope>
    <source>
        <strain evidence="3 4">SAS40</strain>
    </source>
</reference>
<dbReference type="Proteomes" id="UP000542125">
    <property type="component" value="Unassembled WGS sequence"/>
</dbReference>
<keyword evidence="4" id="KW-1185">Reference proteome</keyword>
<keyword evidence="2" id="KW-0732">Signal</keyword>
<feature type="chain" id="PRO_5031035135" description="Lipoprotein" evidence="2">
    <location>
        <begin position="20"/>
        <end position="90"/>
    </location>
</feature>
<evidence type="ECO:0000313" key="4">
    <source>
        <dbReference type="Proteomes" id="UP000542125"/>
    </source>
</evidence>
<evidence type="ECO:0000313" key="3">
    <source>
        <dbReference type="EMBL" id="NYE83321.1"/>
    </source>
</evidence>
<proteinExistence type="predicted"/>
<feature type="signal peptide" evidence="2">
    <location>
        <begin position="1"/>
        <end position="19"/>
    </location>
</feature>
<protein>
    <recommendedName>
        <fullName evidence="5">Lipoprotein</fullName>
    </recommendedName>
</protein>
<evidence type="ECO:0008006" key="5">
    <source>
        <dbReference type="Google" id="ProtNLM"/>
    </source>
</evidence>
<dbReference type="RefSeq" id="WP_179586880.1">
    <property type="nucleotide sequence ID" value="NZ_JACBYR010000001.1"/>
</dbReference>